<dbReference type="Proteomes" id="UP000193307">
    <property type="component" value="Unassembled WGS sequence"/>
</dbReference>
<reference evidence="1 2" key="1">
    <citation type="submission" date="2017-03" db="EMBL/GenBank/DDBJ databases">
        <authorList>
            <person name="Afonso C.L."/>
            <person name="Miller P.J."/>
            <person name="Scott M.A."/>
            <person name="Spackman E."/>
            <person name="Goraichik I."/>
            <person name="Dimitrov K.M."/>
            <person name="Suarez D.L."/>
            <person name="Swayne D.E."/>
        </authorList>
    </citation>
    <scope>NUCLEOTIDE SEQUENCE [LARGE SCALE GENOMIC DNA]</scope>
    <source>
        <strain evidence="1 2">CECT 7971</strain>
    </source>
</reference>
<keyword evidence="2" id="KW-1185">Reference proteome</keyword>
<evidence type="ECO:0000313" key="1">
    <source>
        <dbReference type="EMBL" id="SLN41737.1"/>
    </source>
</evidence>
<dbReference type="EMBL" id="FWFW01000005">
    <property type="protein sequence ID" value="SLN41737.1"/>
    <property type="molecule type" value="Genomic_DNA"/>
</dbReference>
<accession>A0A1Y5SJA0</accession>
<dbReference type="AlphaFoldDB" id="A0A1Y5SJA0"/>
<name>A0A1Y5SJA0_9RHOB</name>
<proteinExistence type="predicted"/>
<gene>
    <name evidence="1" type="ORF">PAM7971_01945</name>
</gene>
<protein>
    <submittedName>
        <fullName evidence="1">Uncharacterized protein</fullName>
    </submittedName>
</protein>
<sequence length="57" mass="6486">MAAPFALVSKGLKYTTCMVLVQNYPLFLHASLCHAWVWVYGGDHHEQTYPLGRFGRC</sequence>
<organism evidence="1 2">
    <name type="scientific">Pacificibacter marinus</name>
    <dbReference type="NCBI Taxonomy" id="658057"/>
    <lineage>
        <taxon>Bacteria</taxon>
        <taxon>Pseudomonadati</taxon>
        <taxon>Pseudomonadota</taxon>
        <taxon>Alphaproteobacteria</taxon>
        <taxon>Rhodobacterales</taxon>
        <taxon>Roseobacteraceae</taxon>
        <taxon>Pacificibacter</taxon>
    </lineage>
</organism>
<dbReference type="STRING" id="658057.SAMN04488032_104133"/>
<evidence type="ECO:0000313" key="2">
    <source>
        <dbReference type="Proteomes" id="UP000193307"/>
    </source>
</evidence>